<sequence>MNNQQISQLKRMLKKYGIKNAESIVRGAIEFNYNRFLELAEPIYVVSRIQSCYTNQREVSMLDKANLEWVGLVVDGGWCGALLPYIEKYGATITKKAIQYLIENKMWDAYDGKTALKTKGANHYKGFEDIHAAAEYVKELEPPKDDTTETAETTKHDGDTEKASDEVSDLSEKAFEASETIKKLLTDAIGNFDIINEFIVMRCNTTKVENELKALQKTLEDKDNEIKGLQDLVASRNDEVSELKENNEKLNQDLYAQMERNDEVEKQLSELLEAAKTPIKKVVPESGLRQLPLVGDKMLRGLIPFLEKYNIVIDPNR</sequence>
<evidence type="ECO:0000256" key="2">
    <source>
        <dbReference type="SAM" id="MobiDB-lite"/>
    </source>
</evidence>
<organism evidence="3">
    <name type="scientific">Myoviridae sp. ctiX384</name>
    <dbReference type="NCBI Taxonomy" id="2827702"/>
    <lineage>
        <taxon>Viruses</taxon>
        <taxon>Duplodnaviria</taxon>
        <taxon>Heunggongvirae</taxon>
        <taxon>Uroviricota</taxon>
        <taxon>Caudoviricetes</taxon>
    </lineage>
</organism>
<evidence type="ECO:0000313" key="3">
    <source>
        <dbReference type="EMBL" id="DAF60564.1"/>
    </source>
</evidence>
<keyword evidence="1" id="KW-0175">Coiled coil</keyword>
<proteinExistence type="predicted"/>
<feature type="region of interest" description="Disordered" evidence="2">
    <location>
        <begin position="140"/>
        <end position="169"/>
    </location>
</feature>
<evidence type="ECO:0000256" key="1">
    <source>
        <dbReference type="SAM" id="Coils"/>
    </source>
</evidence>
<reference evidence="3" key="1">
    <citation type="journal article" date="2021" name="Proc. Natl. Acad. Sci. U.S.A.">
        <title>A Catalog of Tens of Thousands of Viruses from Human Metagenomes Reveals Hidden Associations with Chronic Diseases.</title>
        <authorList>
            <person name="Tisza M.J."/>
            <person name="Buck C.B."/>
        </authorList>
    </citation>
    <scope>NUCLEOTIDE SEQUENCE</scope>
    <source>
        <strain evidence="3">CtiX384</strain>
    </source>
</reference>
<accession>A0A8S5TB73</accession>
<protein>
    <submittedName>
        <fullName evidence="3">Uncharacterized protein</fullName>
    </submittedName>
</protein>
<feature type="coiled-coil region" evidence="1">
    <location>
        <begin position="205"/>
        <end position="267"/>
    </location>
</feature>
<name>A0A8S5TB73_9CAUD</name>
<dbReference type="EMBL" id="BK032790">
    <property type="protein sequence ID" value="DAF60564.1"/>
    <property type="molecule type" value="Genomic_DNA"/>
</dbReference>